<dbReference type="EMBL" id="QURH01001008">
    <property type="protein sequence ID" value="RFU37096.1"/>
    <property type="molecule type" value="Genomic_DNA"/>
</dbReference>
<name>A0A372JB88_9ACTN</name>
<evidence type="ECO:0000256" key="1">
    <source>
        <dbReference type="SAM" id="Phobius"/>
    </source>
</evidence>
<keyword evidence="1" id="KW-0812">Transmembrane</keyword>
<feature type="transmembrane region" description="Helical" evidence="1">
    <location>
        <begin position="68"/>
        <end position="85"/>
    </location>
</feature>
<keyword evidence="3" id="KW-1185">Reference proteome</keyword>
<evidence type="ECO:0000313" key="3">
    <source>
        <dbReference type="Proteomes" id="UP000261811"/>
    </source>
</evidence>
<feature type="transmembrane region" description="Helical" evidence="1">
    <location>
        <begin position="105"/>
        <end position="123"/>
    </location>
</feature>
<organism evidence="2 3">
    <name type="scientific">Actinomadura logoneensis</name>
    <dbReference type="NCBI Taxonomy" id="2293572"/>
    <lineage>
        <taxon>Bacteria</taxon>
        <taxon>Bacillati</taxon>
        <taxon>Actinomycetota</taxon>
        <taxon>Actinomycetes</taxon>
        <taxon>Streptosporangiales</taxon>
        <taxon>Thermomonosporaceae</taxon>
        <taxon>Actinomadura</taxon>
    </lineage>
</organism>
<reference evidence="2 3" key="1">
    <citation type="submission" date="2018-08" db="EMBL/GenBank/DDBJ databases">
        <title>Actinomadura jelena sp. nov., a novel Actinomycete isolated from soil in Chad.</title>
        <authorList>
            <person name="Shi L."/>
        </authorList>
    </citation>
    <scope>NUCLEOTIDE SEQUENCE [LARGE SCALE GENOMIC DNA]</scope>
    <source>
        <strain evidence="2 3">NEAU-G17</strain>
    </source>
</reference>
<feature type="transmembrane region" description="Helical" evidence="1">
    <location>
        <begin position="43"/>
        <end position="61"/>
    </location>
</feature>
<comment type="caution">
    <text evidence="2">The sequence shown here is derived from an EMBL/GenBank/DDBJ whole genome shotgun (WGS) entry which is preliminary data.</text>
</comment>
<feature type="non-terminal residue" evidence="2">
    <location>
        <position position="141"/>
    </location>
</feature>
<sequence length="141" mass="14124">MSDSALPARLLTRSARAVVFATVCLTLTVAGHAYSAGAAVPAAGIALGFPLVAVVAALLAGTERSLPTILGGLLGAQFGLHVLFVQVSDGTVHHGAPHAAHGHGGAVMTLAHTLAALVAAWWLRRGEAAAWSLARRIAAAA</sequence>
<proteinExistence type="predicted"/>
<dbReference type="AlphaFoldDB" id="A0A372JB88"/>
<dbReference type="Proteomes" id="UP000261811">
    <property type="component" value="Unassembled WGS sequence"/>
</dbReference>
<protein>
    <submittedName>
        <fullName evidence="2">Uncharacterized protein</fullName>
    </submittedName>
</protein>
<gene>
    <name evidence="2" type="ORF">DZF91_34705</name>
</gene>
<evidence type="ECO:0000313" key="2">
    <source>
        <dbReference type="EMBL" id="RFU37096.1"/>
    </source>
</evidence>
<accession>A0A372JB88</accession>
<dbReference type="RefSeq" id="WP_199487100.1">
    <property type="nucleotide sequence ID" value="NZ_QURH01001008.1"/>
</dbReference>
<keyword evidence="1" id="KW-0472">Membrane</keyword>
<keyword evidence="1" id="KW-1133">Transmembrane helix</keyword>